<evidence type="ECO:0000313" key="2">
    <source>
        <dbReference type="Proteomes" id="UP000005239"/>
    </source>
</evidence>
<keyword evidence="2" id="KW-1185">Reference proteome</keyword>
<dbReference type="InterPro" id="IPR011009">
    <property type="entry name" value="Kinase-like_dom_sf"/>
</dbReference>
<dbReference type="PROSITE" id="PS50011">
    <property type="entry name" value="PROTEIN_KINASE_DOM"/>
    <property type="match status" value="1"/>
</dbReference>
<dbReference type="GO" id="GO:0004672">
    <property type="term" value="F:protein kinase activity"/>
    <property type="evidence" value="ECO:0007669"/>
    <property type="project" value="InterPro"/>
</dbReference>
<dbReference type="InterPro" id="IPR000719">
    <property type="entry name" value="Prot_kinase_dom"/>
</dbReference>
<sequence length="464" mass="53141">MASGLTFNVPDEDERASDRSLPAGMVSSIRKPPSRPIIERTRKERAEPFEQIGRGRFNHSIVVRGKKDNVDVAMKLALRWKVGKKDAAEMNELYKELVNLGRPNFVKIFGYAIHESADHEYNVVATEALKMATVRDSRNDDGSTYLQSTKLEIARSQEEIEKWFYDLQIPRKSQITDIDVTSSGAKNNNTGKMSMPTVISTLENPKMPNFREPIFLSCARLLLICSILRQTASYQYVRLDNSNVFSMIDEQRRALANIEKFPTTAIPKLLNNFKIHEQIGRGNFHISVVHRASYNNTEVAVRLGTLFKDSYSSVNELNYLFNEKTHIRHENVVRMFAYAINELDLNGHKYASHVSVLELMQISIEEIWQVAAKKVFDQEKLKDFLLSCIIHNVGQALTYLDEEHSDIAGPSYEGREAKRAKWDDGHYIVCEWLPDEKANELNTQLILDVLEKVKPYLADIRKSN</sequence>
<gene>
    <name evidence="1" type="primary">WBGene00205778</name>
</gene>
<protein>
    <submittedName>
        <fullName evidence="1">Protein kinase domain-containing protein</fullName>
    </submittedName>
</protein>
<dbReference type="SUPFAM" id="SSF56112">
    <property type="entry name" value="Protein kinase-like (PK-like)"/>
    <property type="match status" value="2"/>
</dbReference>
<dbReference type="Proteomes" id="UP000005239">
    <property type="component" value="Unassembled WGS sequence"/>
</dbReference>
<dbReference type="EnsemblMetazoa" id="PPA32918.1">
    <property type="protein sequence ID" value="PPA32918.1"/>
    <property type="gene ID" value="WBGene00205778"/>
</dbReference>
<name>A0A2A6BTK6_PRIPA</name>
<accession>A0A8R1YLP2</accession>
<reference evidence="2" key="1">
    <citation type="journal article" date="2008" name="Nat. Genet.">
        <title>The Pristionchus pacificus genome provides a unique perspective on nematode lifestyle and parasitism.</title>
        <authorList>
            <person name="Dieterich C."/>
            <person name="Clifton S.W."/>
            <person name="Schuster L.N."/>
            <person name="Chinwalla A."/>
            <person name="Delehaunty K."/>
            <person name="Dinkelacker I."/>
            <person name="Fulton L."/>
            <person name="Fulton R."/>
            <person name="Godfrey J."/>
            <person name="Minx P."/>
            <person name="Mitreva M."/>
            <person name="Roeseler W."/>
            <person name="Tian H."/>
            <person name="Witte H."/>
            <person name="Yang S.P."/>
            <person name="Wilson R.K."/>
            <person name="Sommer R.J."/>
        </authorList>
    </citation>
    <scope>NUCLEOTIDE SEQUENCE [LARGE SCALE GENOMIC DNA]</scope>
    <source>
        <strain evidence="2">PS312</strain>
    </source>
</reference>
<organism evidence="1 2">
    <name type="scientific">Pristionchus pacificus</name>
    <name type="common">Parasitic nematode worm</name>
    <dbReference type="NCBI Taxonomy" id="54126"/>
    <lineage>
        <taxon>Eukaryota</taxon>
        <taxon>Metazoa</taxon>
        <taxon>Ecdysozoa</taxon>
        <taxon>Nematoda</taxon>
        <taxon>Chromadorea</taxon>
        <taxon>Rhabditida</taxon>
        <taxon>Rhabditina</taxon>
        <taxon>Diplogasteromorpha</taxon>
        <taxon>Diplogasteroidea</taxon>
        <taxon>Neodiplogasteridae</taxon>
        <taxon>Pristionchus</taxon>
    </lineage>
</organism>
<reference evidence="1" key="2">
    <citation type="submission" date="2022-06" db="UniProtKB">
        <authorList>
            <consortium name="EnsemblMetazoa"/>
        </authorList>
    </citation>
    <scope>IDENTIFICATION</scope>
    <source>
        <strain evidence="1">PS312</strain>
    </source>
</reference>
<accession>A0A2A6BTK6</accession>
<dbReference type="AlphaFoldDB" id="A0A2A6BTK6"/>
<dbReference type="GO" id="GO:0005524">
    <property type="term" value="F:ATP binding"/>
    <property type="evidence" value="ECO:0007669"/>
    <property type="project" value="InterPro"/>
</dbReference>
<evidence type="ECO:0000313" key="1">
    <source>
        <dbReference type="EnsemblMetazoa" id="PPA32918.1"/>
    </source>
</evidence>
<dbReference type="Gene3D" id="3.30.200.20">
    <property type="entry name" value="Phosphorylase Kinase, domain 1"/>
    <property type="match status" value="1"/>
</dbReference>
<proteinExistence type="predicted"/>